<feature type="transmembrane region" description="Helical" evidence="1">
    <location>
        <begin position="9"/>
        <end position="30"/>
    </location>
</feature>
<accession>A0A502E7R6</accession>
<organism evidence="3 4">
    <name type="scientific">Mycolicibacterium hodleri</name>
    <dbReference type="NCBI Taxonomy" id="49897"/>
    <lineage>
        <taxon>Bacteria</taxon>
        <taxon>Bacillati</taxon>
        <taxon>Actinomycetota</taxon>
        <taxon>Actinomycetes</taxon>
        <taxon>Mycobacteriales</taxon>
        <taxon>Mycobacteriaceae</taxon>
        <taxon>Mycolicibacterium</taxon>
    </lineage>
</organism>
<gene>
    <name evidence="3" type="ORF">EAH80_18960</name>
</gene>
<dbReference type="OrthoDB" id="4379218at2"/>
<dbReference type="PANTHER" id="PTHR33371:SF18">
    <property type="entry name" value="MCE-FAMILY PROTEIN MCE3C"/>
    <property type="match status" value="1"/>
</dbReference>
<keyword evidence="1" id="KW-0472">Membrane</keyword>
<name>A0A502E7R6_9MYCO</name>
<feature type="domain" description="Mce/MlaD" evidence="2">
    <location>
        <begin position="37"/>
        <end position="108"/>
    </location>
</feature>
<evidence type="ECO:0000313" key="3">
    <source>
        <dbReference type="EMBL" id="TPG32902.1"/>
    </source>
</evidence>
<dbReference type="EMBL" id="RCZG01000007">
    <property type="protein sequence ID" value="TPG32902.1"/>
    <property type="molecule type" value="Genomic_DNA"/>
</dbReference>
<protein>
    <submittedName>
        <fullName evidence="3">MCE family protein</fullName>
    </submittedName>
</protein>
<dbReference type="RefSeq" id="WP_140694136.1">
    <property type="nucleotide sequence ID" value="NZ_RCZG01000007.1"/>
</dbReference>
<keyword evidence="4" id="KW-1185">Reference proteome</keyword>
<proteinExistence type="predicted"/>
<evidence type="ECO:0000256" key="1">
    <source>
        <dbReference type="SAM" id="Phobius"/>
    </source>
</evidence>
<keyword evidence="1" id="KW-0812">Transmembrane</keyword>
<evidence type="ECO:0000313" key="4">
    <source>
        <dbReference type="Proteomes" id="UP000320095"/>
    </source>
</evidence>
<dbReference type="InterPro" id="IPR052336">
    <property type="entry name" value="MlaD_Phospholipid_Transporter"/>
</dbReference>
<keyword evidence="1" id="KW-1133">Transmembrane helix</keyword>
<evidence type="ECO:0000259" key="2">
    <source>
        <dbReference type="Pfam" id="PF02470"/>
    </source>
</evidence>
<dbReference type="PANTHER" id="PTHR33371">
    <property type="entry name" value="INTERMEMBRANE PHOSPHOLIPID TRANSPORT SYSTEM BINDING PROTEIN MLAD-RELATED"/>
    <property type="match status" value="1"/>
</dbReference>
<dbReference type="Pfam" id="PF02470">
    <property type="entry name" value="MlaD"/>
    <property type="match status" value="1"/>
</dbReference>
<dbReference type="AlphaFoldDB" id="A0A502E7R6"/>
<comment type="caution">
    <text evidence="3">The sequence shown here is derived from an EMBL/GenBank/DDBJ whole genome shotgun (WGS) entry which is preliminary data.</text>
</comment>
<dbReference type="Proteomes" id="UP000320095">
    <property type="component" value="Unassembled WGS sequence"/>
</dbReference>
<dbReference type="InterPro" id="IPR003399">
    <property type="entry name" value="Mce/MlaD"/>
</dbReference>
<reference evidence="3 4" key="1">
    <citation type="journal article" date="2019" name="Environ. Microbiol.">
        <title>Species interactions and distinct microbial communities in high Arctic permafrost affected cryosols are associated with the CH4 and CO2 gas fluxes.</title>
        <authorList>
            <person name="Altshuler I."/>
            <person name="Hamel J."/>
            <person name="Turney S."/>
            <person name="Magnuson E."/>
            <person name="Levesque R."/>
            <person name="Greer C."/>
            <person name="Whyte L.G."/>
        </authorList>
    </citation>
    <scope>NUCLEOTIDE SEQUENCE [LARGE SCALE GENOMIC DNA]</scope>
    <source>
        <strain evidence="3 4">S5.20</strain>
    </source>
</reference>
<dbReference type="GO" id="GO:0005576">
    <property type="term" value="C:extracellular region"/>
    <property type="evidence" value="ECO:0007669"/>
    <property type="project" value="TreeGrafter"/>
</dbReference>
<sequence>MKILNDPRLWGAGAFAMLAILAMVAAMIYVSPPGDKVVSFYTEDASSITPGITVRIAGITVGTVKDLSIEPERVRVRATVKGDAFVGDQSTVQVRMLTVVGGYYVNIDSLGDTALGDHPITRERVTLPYSLIQALTDTTKITRGVATAPVNQTLDQVQQGLTGPNLESISSIIDAGTTLTETLDRQSGQLSKILNFTDEYIDSLANYRGQLRDLVRKVSILEQTLVLYGKGLSSALVGLGNIVQGLGPVGEFYLRHRDKFLARFIHGQQTIRAWADRSGLIVRILRRTRDRMEATLDVQQAPPELLATDLCIPLPESPC</sequence>